<reference evidence="1 2" key="1">
    <citation type="submission" date="2019-12" db="EMBL/GenBank/DDBJ databases">
        <authorList>
            <person name="Jiao W.-B."/>
            <person name="Schneeberger K."/>
        </authorList>
    </citation>
    <scope>NUCLEOTIDE SEQUENCE [LARGE SCALE GENOMIC DNA]</scope>
    <source>
        <strain evidence="2">cv. C24</strain>
    </source>
</reference>
<protein>
    <submittedName>
        <fullName evidence="1">Uncharacterized protein</fullName>
    </submittedName>
</protein>
<sequence length="30" mass="3579">MLLWNGGFFPSYEERFDTWLVFGVISILLK</sequence>
<dbReference type="Proteomes" id="UP000434276">
    <property type="component" value="Unassembled WGS sequence"/>
</dbReference>
<evidence type="ECO:0000313" key="2">
    <source>
        <dbReference type="Proteomes" id="UP000434276"/>
    </source>
</evidence>
<dbReference type="AlphaFoldDB" id="A0A5S9WXK3"/>
<organism evidence="1 2">
    <name type="scientific">Arabidopsis thaliana</name>
    <name type="common">Mouse-ear cress</name>
    <dbReference type="NCBI Taxonomy" id="3702"/>
    <lineage>
        <taxon>Eukaryota</taxon>
        <taxon>Viridiplantae</taxon>
        <taxon>Streptophyta</taxon>
        <taxon>Embryophyta</taxon>
        <taxon>Tracheophyta</taxon>
        <taxon>Spermatophyta</taxon>
        <taxon>Magnoliopsida</taxon>
        <taxon>eudicotyledons</taxon>
        <taxon>Gunneridae</taxon>
        <taxon>Pentapetalae</taxon>
        <taxon>rosids</taxon>
        <taxon>malvids</taxon>
        <taxon>Brassicales</taxon>
        <taxon>Brassicaceae</taxon>
        <taxon>Camelineae</taxon>
        <taxon>Arabidopsis</taxon>
    </lineage>
</organism>
<name>A0A5S9WXK3_ARATH</name>
<dbReference type="EMBL" id="CACSHJ010000088">
    <property type="protein sequence ID" value="CAA0359344.1"/>
    <property type="molecule type" value="Genomic_DNA"/>
</dbReference>
<evidence type="ECO:0000313" key="1">
    <source>
        <dbReference type="EMBL" id="CAA0359344.1"/>
    </source>
</evidence>
<accession>A0A5S9WXK3</accession>
<gene>
    <name evidence="1" type="ORF">C24_LOCUS7512</name>
</gene>
<dbReference type="OrthoDB" id="10269003at2759"/>
<proteinExistence type="predicted"/>